<evidence type="ECO:0000256" key="5">
    <source>
        <dbReference type="ARBA" id="ARBA00022737"/>
    </source>
</evidence>
<accession>A0A1V9XLY9</accession>
<evidence type="ECO:0000256" key="7">
    <source>
        <dbReference type="ARBA" id="ARBA00023242"/>
    </source>
</evidence>
<dbReference type="InParanoid" id="A0A1V9XLY9"/>
<proteinExistence type="predicted"/>
<dbReference type="Pfam" id="PF23769">
    <property type="entry name" value="Beta-prop_WDR75_2nd"/>
    <property type="match status" value="1"/>
</dbReference>
<dbReference type="GO" id="GO:2000234">
    <property type="term" value="P:positive regulation of rRNA processing"/>
    <property type="evidence" value="ECO:0007669"/>
    <property type="project" value="TreeGrafter"/>
</dbReference>
<feature type="non-terminal residue" evidence="9">
    <location>
        <position position="829"/>
    </location>
</feature>
<dbReference type="OrthoDB" id="4096at2759"/>
<comment type="subcellular location">
    <subcellularLocation>
        <location evidence="1">Nucleus</location>
        <location evidence="1">Nucleolus</location>
    </subcellularLocation>
</comment>
<keyword evidence="2" id="KW-0690">Ribosome biogenesis</keyword>
<dbReference type="PANTHER" id="PTHR44215">
    <property type="entry name" value="WD REPEAT-CONTAINING PROTEIN 75"/>
    <property type="match status" value="1"/>
</dbReference>
<organism evidence="9 10">
    <name type="scientific">Tropilaelaps mercedesae</name>
    <dbReference type="NCBI Taxonomy" id="418985"/>
    <lineage>
        <taxon>Eukaryota</taxon>
        <taxon>Metazoa</taxon>
        <taxon>Ecdysozoa</taxon>
        <taxon>Arthropoda</taxon>
        <taxon>Chelicerata</taxon>
        <taxon>Arachnida</taxon>
        <taxon>Acari</taxon>
        <taxon>Parasitiformes</taxon>
        <taxon>Mesostigmata</taxon>
        <taxon>Gamasina</taxon>
        <taxon>Dermanyssoidea</taxon>
        <taxon>Laelapidae</taxon>
        <taxon>Tropilaelaps</taxon>
    </lineage>
</organism>
<evidence type="ECO:0000313" key="10">
    <source>
        <dbReference type="Proteomes" id="UP000192247"/>
    </source>
</evidence>
<feature type="domain" description="WD repeat-containing protein 75 second beta-propeller" evidence="8">
    <location>
        <begin position="356"/>
        <end position="678"/>
    </location>
</feature>
<keyword evidence="10" id="KW-1185">Reference proteome</keyword>
<dbReference type="InterPro" id="IPR001680">
    <property type="entry name" value="WD40_rpt"/>
</dbReference>
<dbReference type="STRING" id="418985.A0A1V9XLY9"/>
<dbReference type="GO" id="GO:0032040">
    <property type="term" value="C:small-subunit processome"/>
    <property type="evidence" value="ECO:0007669"/>
    <property type="project" value="InterPro"/>
</dbReference>
<reference evidence="9 10" key="1">
    <citation type="journal article" date="2017" name="Gigascience">
        <title>Draft genome of the honey bee ectoparasitic mite, Tropilaelaps mercedesae, is shaped by the parasitic life history.</title>
        <authorList>
            <person name="Dong X."/>
            <person name="Armstrong S.D."/>
            <person name="Xia D."/>
            <person name="Makepeace B.L."/>
            <person name="Darby A.C."/>
            <person name="Kadowaki T."/>
        </authorList>
    </citation>
    <scope>NUCLEOTIDE SEQUENCE [LARGE SCALE GENOMIC DNA]</scope>
    <source>
        <strain evidence="9">Wuxi-XJTLU</strain>
    </source>
</reference>
<keyword evidence="4" id="KW-0853">WD repeat</keyword>
<dbReference type="SMART" id="SM00320">
    <property type="entry name" value="WD40"/>
    <property type="match status" value="7"/>
</dbReference>
<dbReference type="FunCoup" id="A0A1V9XLY9">
    <property type="interactions" value="804"/>
</dbReference>
<dbReference type="AlphaFoldDB" id="A0A1V9XLY9"/>
<keyword evidence="5" id="KW-0677">Repeat</keyword>
<dbReference type="SUPFAM" id="SSF50978">
    <property type="entry name" value="WD40 repeat-like"/>
    <property type="match status" value="1"/>
</dbReference>
<dbReference type="InterPro" id="IPR057644">
    <property type="entry name" value="Beta-prop_WDR75_2nd"/>
</dbReference>
<sequence length="829" mass="91321">MTLQDEDSSTPEEVVCSGRCGVALCDRRALISHDASVLLVPSGSCIRVFSLASGEPIRTLYDIHEAFIIALCSSPLNRVHVLSCSVDGVLARWDSTDYAVISKKRIVEGNCKVQVFLANRQNPWFAFVSHEKVDGRAKNSLWLSSLTSEEPPRLLSSTCSSNASLFGISTDNDLLAWIGNDHQLHVLRCSTPANVTRVQRARGQATCIAVHPTDELVAVGDENGAIFIHAGPFCQPNSHGKDSSKKSARAPVMKLHWHSMPVADLHVSANFLYSAGSEGVLVRWDLESDERQFLPRLGMPIRQLAVAHNGKYVVCAHTDNTITVVQAPNTVHRVIQGLVQRGFAGGGGAPADLSMLVNPSSGQLVLSGRPGQLQFYNLMHDRQAFVLDVTGENLATDFKLQYELKKGVNSEVILADFSPDGRYLATVEYKTALSATCKLKFWRLNEERGELEPNTTALMPHLHHRPRALRMGMREGRYFCVSAGNRSFKLWTIVRGESEDQLFWQCVDERHYRQMQCRVLAISEDHSILAASFGHIVTLWHVNLVDAGVQNQDGLESKEDLRLIGELCTRGNTQEICGLEFGHGECSTVLLSATTRSVTAWDILSLDRLWSAQVPVRQVLSDPGSSNIAALVNATSRNRSSLVIFRPDKTIEAPVAQVPLDQDDQIRCIVWVPATKENSGRNTKRGRVVLPHNVSWQTKSILLAMGRRDKLFHFVRREDVRHADDGDQLDTHQMVDVSTNVESLLSPFGVHLSSLAAKDIRNRATANGQGGVEQNNSGTGRTSQRAVERLLQVPTHVMPSASILAEGFIKALWLDDEGGASKENGVLTN</sequence>
<dbReference type="EMBL" id="MNPL01007877">
    <property type="protein sequence ID" value="OQR74507.1"/>
    <property type="molecule type" value="Genomic_DNA"/>
</dbReference>
<gene>
    <name evidence="9" type="ORF">BIW11_09022</name>
</gene>
<evidence type="ECO:0000313" key="9">
    <source>
        <dbReference type="EMBL" id="OQR74507.1"/>
    </source>
</evidence>
<evidence type="ECO:0000256" key="6">
    <source>
        <dbReference type="ARBA" id="ARBA00023163"/>
    </source>
</evidence>
<dbReference type="InterPro" id="IPR015943">
    <property type="entry name" value="WD40/YVTN_repeat-like_dom_sf"/>
</dbReference>
<dbReference type="InterPro" id="IPR036322">
    <property type="entry name" value="WD40_repeat_dom_sf"/>
</dbReference>
<dbReference type="Proteomes" id="UP000192247">
    <property type="component" value="Unassembled WGS sequence"/>
</dbReference>
<keyword evidence="7" id="KW-0539">Nucleus</keyword>
<evidence type="ECO:0000259" key="8">
    <source>
        <dbReference type="Pfam" id="PF23769"/>
    </source>
</evidence>
<dbReference type="GO" id="GO:0045943">
    <property type="term" value="P:positive regulation of transcription by RNA polymerase I"/>
    <property type="evidence" value="ECO:0007669"/>
    <property type="project" value="InterPro"/>
</dbReference>
<evidence type="ECO:0000256" key="1">
    <source>
        <dbReference type="ARBA" id="ARBA00004604"/>
    </source>
</evidence>
<dbReference type="GO" id="GO:0003723">
    <property type="term" value="F:RNA binding"/>
    <property type="evidence" value="ECO:0007669"/>
    <property type="project" value="InterPro"/>
</dbReference>
<keyword evidence="6" id="KW-0804">Transcription</keyword>
<name>A0A1V9XLY9_9ACAR</name>
<dbReference type="Pfam" id="PF23869">
    <property type="entry name" value="Beta-prop_WDR75_1st"/>
    <property type="match status" value="1"/>
</dbReference>
<keyword evidence="3" id="KW-0698">rRNA processing</keyword>
<evidence type="ECO:0000256" key="2">
    <source>
        <dbReference type="ARBA" id="ARBA00022517"/>
    </source>
</evidence>
<comment type="caution">
    <text evidence="9">The sequence shown here is derived from an EMBL/GenBank/DDBJ whole genome shotgun (WGS) entry which is preliminary data.</text>
</comment>
<dbReference type="PANTHER" id="PTHR44215:SF1">
    <property type="entry name" value="WD REPEAT-CONTAINING PROTEIN 75"/>
    <property type="match status" value="1"/>
</dbReference>
<protein>
    <submittedName>
        <fullName evidence="9">WD repeat-containing protein 75-like</fullName>
    </submittedName>
</protein>
<dbReference type="Gene3D" id="2.130.10.10">
    <property type="entry name" value="YVTN repeat-like/Quinoprotein amine dehydrogenase"/>
    <property type="match status" value="3"/>
</dbReference>
<dbReference type="GO" id="GO:0006364">
    <property type="term" value="P:rRNA processing"/>
    <property type="evidence" value="ECO:0007669"/>
    <property type="project" value="UniProtKB-KW"/>
</dbReference>
<evidence type="ECO:0000256" key="4">
    <source>
        <dbReference type="ARBA" id="ARBA00022574"/>
    </source>
</evidence>
<evidence type="ECO:0000256" key="3">
    <source>
        <dbReference type="ARBA" id="ARBA00022552"/>
    </source>
</evidence>
<dbReference type="InterPro" id="IPR053826">
    <property type="entry name" value="WDR75"/>
</dbReference>
<dbReference type="InterPro" id="IPR011044">
    <property type="entry name" value="Quino_amine_DH_bsu"/>
</dbReference>
<dbReference type="SUPFAM" id="SSF50969">
    <property type="entry name" value="YVTN repeat-like/Quinoprotein amine dehydrogenase"/>
    <property type="match status" value="1"/>
</dbReference>